<gene>
    <name evidence="2" type="ORF">FB471_4077</name>
</gene>
<dbReference type="InterPro" id="IPR005149">
    <property type="entry name" value="Tscrpt_reg_PadR_N"/>
</dbReference>
<sequence>MGAMARLRRVDRDLAAVTVLALLLQGPRHTYEMHRLIVDTHKDFVTGLPRRLYHAVERLERDGLIGVVEHSRAGSRPERTIYRLTEQGRSALTDRVYRLLATPDRDATLLVAGLSLIGCLPVDRAGQALAERAEALARAVRQTEDQLRSVPAELPRVLLLEAEYELTRLGAERDWVRARLAELDSGELAWPADLRRLMPIEEALDDLT</sequence>
<evidence type="ECO:0000313" key="3">
    <source>
        <dbReference type="Proteomes" id="UP000320876"/>
    </source>
</evidence>
<dbReference type="AlphaFoldDB" id="A0A542DMG6"/>
<dbReference type="InterPro" id="IPR036388">
    <property type="entry name" value="WH-like_DNA-bd_sf"/>
</dbReference>
<reference evidence="2 3" key="1">
    <citation type="submission" date="2019-06" db="EMBL/GenBank/DDBJ databases">
        <title>Sequencing the genomes of 1000 actinobacteria strains.</title>
        <authorList>
            <person name="Klenk H.-P."/>
        </authorList>
    </citation>
    <scope>NUCLEOTIDE SEQUENCE [LARGE SCALE GENOMIC DNA]</scope>
    <source>
        <strain evidence="2 3">DSM 45679</strain>
    </source>
</reference>
<name>A0A542DMG6_AMYCI</name>
<dbReference type="PANTHER" id="PTHR43252:SF2">
    <property type="entry name" value="TRANSCRIPTION REGULATOR, PADR-LIKE FAMILY"/>
    <property type="match status" value="1"/>
</dbReference>
<protein>
    <submittedName>
        <fullName evidence="2">PadR family transcriptional regulator</fullName>
    </submittedName>
</protein>
<dbReference type="RefSeq" id="WP_246076495.1">
    <property type="nucleotide sequence ID" value="NZ_VFML01000001.1"/>
</dbReference>
<organism evidence="2 3">
    <name type="scientific">Amycolatopsis cihanbeyliensis</name>
    <dbReference type="NCBI Taxonomy" id="1128664"/>
    <lineage>
        <taxon>Bacteria</taxon>
        <taxon>Bacillati</taxon>
        <taxon>Actinomycetota</taxon>
        <taxon>Actinomycetes</taxon>
        <taxon>Pseudonocardiales</taxon>
        <taxon>Pseudonocardiaceae</taxon>
        <taxon>Amycolatopsis</taxon>
    </lineage>
</organism>
<dbReference type="Gene3D" id="1.10.10.10">
    <property type="entry name" value="Winged helix-like DNA-binding domain superfamily/Winged helix DNA-binding domain"/>
    <property type="match status" value="1"/>
</dbReference>
<accession>A0A542DMG6</accession>
<dbReference type="Proteomes" id="UP000320876">
    <property type="component" value="Unassembled WGS sequence"/>
</dbReference>
<dbReference type="Pfam" id="PF03551">
    <property type="entry name" value="PadR"/>
    <property type="match status" value="1"/>
</dbReference>
<proteinExistence type="predicted"/>
<dbReference type="EMBL" id="VFML01000001">
    <property type="protein sequence ID" value="TQJ04291.1"/>
    <property type="molecule type" value="Genomic_DNA"/>
</dbReference>
<dbReference type="InterPro" id="IPR036390">
    <property type="entry name" value="WH_DNA-bd_sf"/>
</dbReference>
<dbReference type="SUPFAM" id="SSF46785">
    <property type="entry name" value="Winged helix' DNA-binding domain"/>
    <property type="match status" value="1"/>
</dbReference>
<evidence type="ECO:0000259" key="1">
    <source>
        <dbReference type="Pfam" id="PF03551"/>
    </source>
</evidence>
<feature type="domain" description="Transcription regulator PadR N-terminal" evidence="1">
    <location>
        <begin position="19"/>
        <end position="93"/>
    </location>
</feature>
<keyword evidence="3" id="KW-1185">Reference proteome</keyword>
<comment type="caution">
    <text evidence="2">The sequence shown here is derived from an EMBL/GenBank/DDBJ whole genome shotgun (WGS) entry which is preliminary data.</text>
</comment>
<evidence type="ECO:0000313" key="2">
    <source>
        <dbReference type="EMBL" id="TQJ04291.1"/>
    </source>
</evidence>
<dbReference type="PANTHER" id="PTHR43252">
    <property type="entry name" value="TRANSCRIPTIONAL REGULATOR YQJI"/>
    <property type="match status" value="1"/>
</dbReference>